<evidence type="ECO:0000313" key="2">
    <source>
        <dbReference type="EMBL" id="ETN73416.1"/>
    </source>
</evidence>
<gene>
    <name evidence="2" type="ORF">NECAME_18352</name>
</gene>
<feature type="region of interest" description="Disordered" evidence="1">
    <location>
        <begin position="160"/>
        <end position="180"/>
    </location>
</feature>
<evidence type="ECO:0000313" key="3">
    <source>
        <dbReference type="Proteomes" id="UP000053676"/>
    </source>
</evidence>
<protein>
    <submittedName>
        <fullName evidence="2">Uncharacterized protein</fullName>
    </submittedName>
</protein>
<dbReference type="KEGG" id="nai:NECAME_18352"/>
<keyword evidence="3" id="KW-1185">Reference proteome</keyword>
<proteinExistence type="predicted"/>
<reference evidence="3" key="1">
    <citation type="journal article" date="2014" name="Nat. Genet.">
        <title>Genome of the human hookworm Necator americanus.</title>
        <authorList>
            <person name="Tang Y.T."/>
            <person name="Gao X."/>
            <person name="Rosa B.A."/>
            <person name="Abubucker S."/>
            <person name="Hallsworth-Pepin K."/>
            <person name="Martin J."/>
            <person name="Tyagi R."/>
            <person name="Heizer E."/>
            <person name="Zhang X."/>
            <person name="Bhonagiri-Palsikar V."/>
            <person name="Minx P."/>
            <person name="Warren W.C."/>
            <person name="Wang Q."/>
            <person name="Zhan B."/>
            <person name="Hotez P.J."/>
            <person name="Sternberg P.W."/>
            <person name="Dougall A."/>
            <person name="Gaze S.T."/>
            <person name="Mulvenna J."/>
            <person name="Sotillo J."/>
            <person name="Ranganathan S."/>
            <person name="Rabelo E.M."/>
            <person name="Wilson R.K."/>
            <person name="Felgner P.L."/>
            <person name="Bethony J."/>
            <person name="Hawdon J.M."/>
            <person name="Gasser R.B."/>
            <person name="Loukas A."/>
            <person name="Mitreva M."/>
        </authorList>
    </citation>
    <scope>NUCLEOTIDE SEQUENCE [LARGE SCALE GENOMIC DNA]</scope>
</reference>
<feature type="non-terminal residue" evidence="2">
    <location>
        <position position="1"/>
    </location>
</feature>
<accession>W2SX54</accession>
<dbReference type="EMBL" id="KI660904">
    <property type="protein sequence ID" value="ETN73416.1"/>
    <property type="molecule type" value="Genomic_DNA"/>
</dbReference>
<dbReference type="AlphaFoldDB" id="W2SX54"/>
<name>W2SX54_NECAM</name>
<organism evidence="2 3">
    <name type="scientific">Necator americanus</name>
    <name type="common">Human hookworm</name>
    <dbReference type="NCBI Taxonomy" id="51031"/>
    <lineage>
        <taxon>Eukaryota</taxon>
        <taxon>Metazoa</taxon>
        <taxon>Ecdysozoa</taxon>
        <taxon>Nematoda</taxon>
        <taxon>Chromadorea</taxon>
        <taxon>Rhabditida</taxon>
        <taxon>Rhabditina</taxon>
        <taxon>Rhabditomorpha</taxon>
        <taxon>Strongyloidea</taxon>
        <taxon>Ancylostomatidae</taxon>
        <taxon>Bunostominae</taxon>
        <taxon>Necator</taxon>
    </lineage>
</organism>
<sequence length="263" mass="29059">AAPGHSTPALRGLLRAGRDSRLCSGAARGWLGGRGRRLWRTAPGAALRRHRRRSRLAQVPVETRGARRQALSTLRAPRGVGPYRATVGPRGSVAGRCAHEIRHEHARLSPVPATREGVESRRCPGFWECFPHRVRPAHAEVSGPPPLGGARRLRLAPRGRLAPVGRPPRARGPRRYAEGRMSAGDSFRRRPWEPSRWALMTRAACSECRASVFWMSVRDLAFEVEPGDRLRVFRLVDLLGGDATSWFCPLCQSWGVFDGAQLG</sequence>
<dbReference type="Proteomes" id="UP000053676">
    <property type="component" value="Unassembled WGS sequence"/>
</dbReference>
<evidence type="ECO:0000256" key="1">
    <source>
        <dbReference type="SAM" id="MobiDB-lite"/>
    </source>
</evidence>